<reference evidence="2 3" key="1">
    <citation type="submission" date="2019-02" db="EMBL/GenBank/DDBJ databases">
        <title>Deep-cultivation of Planctomycetes and their phenomic and genomic characterization uncovers novel biology.</title>
        <authorList>
            <person name="Wiegand S."/>
            <person name="Jogler M."/>
            <person name="Boedeker C."/>
            <person name="Pinto D."/>
            <person name="Vollmers J."/>
            <person name="Rivas-Marin E."/>
            <person name="Kohn T."/>
            <person name="Peeters S.H."/>
            <person name="Heuer A."/>
            <person name="Rast P."/>
            <person name="Oberbeckmann S."/>
            <person name="Bunk B."/>
            <person name="Jeske O."/>
            <person name="Meyerdierks A."/>
            <person name="Storesund J.E."/>
            <person name="Kallscheuer N."/>
            <person name="Luecker S."/>
            <person name="Lage O.M."/>
            <person name="Pohl T."/>
            <person name="Merkel B.J."/>
            <person name="Hornburger P."/>
            <person name="Mueller R.-W."/>
            <person name="Bruemmer F."/>
            <person name="Labrenz M."/>
            <person name="Spormann A.M."/>
            <person name="Op Den Camp H."/>
            <person name="Overmann J."/>
            <person name="Amann R."/>
            <person name="Jetten M.S.M."/>
            <person name="Mascher T."/>
            <person name="Medema M.H."/>
            <person name="Devos D.P."/>
            <person name="Kaster A.-K."/>
            <person name="Ovreas L."/>
            <person name="Rohde M."/>
            <person name="Galperin M.Y."/>
            <person name="Jogler C."/>
        </authorList>
    </citation>
    <scope>NUCLEOTIDE SEQUENCE [LARGE SCALE GENOMIC DNA]</scope>
    <source>
        <strain evidence="2 3">Poly59</strain>
    </source>
</reference>
<accession>A0A5C6EED9</accession>
<dbReference type="InterPro" id="IPR000160">
    <property type="entry name" value="GGDEF_dom"/>
</dbReference>
<dbReference type="SUPFAM" id="SSF55781">
    <property type="entry name" value="GAF domain-like"/>
    <property type="match status" value="1"/>
</dbReference>
<dbReference type="SMART" id="SM00267">
    <property type="entry name" value="GGDEF"/>
    <property type="match status" value="1"/>
</dbReference>
<organism evidence="2 3">
    <name type="scientific">Rubripirellula reticaptiva</name>
    <dbReference type="NCBI Taxonomy" id="2528013"/>
    <lineage>
        <taxon>Bacteria</taxon>
        <taxon>Pseudomonadati</taxon>
        <taxon>Planctomycetota</taxon>
        <taxon>Planctomycetia</taxon>
        <taxon>Pirellulales</taxon>
        <taxon>Pirellulaceae</taxon>
        <taxon>Rubripirellula</taxon>
    </lineage>
</organism>
<dbReference type="PROSITE" id="PS50887">
    <property type="entry name" value="GGDEF"/>
    <property type="match status" value="1"/>
</dbReference>
<dbReference type="SUPFAM" id="SSF55073">
    <property type="entry name" value="Nucleotide cyclase"/>
    <property type="match status" value="1"/>
</dbReference>
<dbReference type="EMBL" id="SJPX01000005">
    <property type="protein sequence ID" value="TWU48113.1"/>
    <property type="molecule type" value="Genomic_DNA"/>
</dbReference>
<dbReference type="Gene3D" id="3.30.450.40">
    <property type="match status" value="1"/>
</dbReference>
<dbReference type="InterPro" id="IPR029787">
    <property type="entry name" value="Nucleotide_cyclase"/>
</dbReference>
<dbReference type="Pfam" id="PF01590">
    <property type="entry name" value="GAF"/>
    <property type="match status" value="1"/>
</dbReference>
<dbReference type="Proteomes" id="UP000317977">
    <property type="component" value="Unassembled WGS sequence"/>
</dbReference>
<feature type="domain" description="GGDEF" evidence="1">
    <location>
        <begin position="199"/>
        <end position="301"/>
    </location>
</feature>
<keyword evidence="3" id="KW-1185">Reference proteome</keyword>
<gene>
    <name evidence="2" type="ORF">Poly59_49580</name>
</gene>
<dbReference type="InterPro" id="IPR029016">
    <property type="entry name" value="GAF-like_dom_sf"/>
</dbReference>
<protein>
    <submittedName>
        <fullName evidence="2">GGDEF domain protein</fullName>
    </submittedName>
</protein>
<dbReference type="InterPro" id="IPR003018">
    <property type="entry name" value="GAF"/>
</dbReference>
<proteinExistence type="predicted"/>
<evidence type="ECO:0000313" key="2">
    <source>
        <dbReference type="EMBL" id="TWU48113.1"/>
    </source>
</evidence>
<evidence type="ECO:0000313" key="3">
    <source>
        <dbReference type="Proteomes" id="UP000317977"/>
    </source>
</evidence>
<dbReference type="AlphaFoldDB" id="A0A5C6EED9"/>
<sequence>MSQFAAYSDFSTASKSVLAFLHARFGFKLWMVTRTEGDDWIVLDANDHGYGVAPGNVFSWADSFCSRMVLGKGPCIAPASQSIPAYVAAPIGQQVPIGAYIGIPLEDADGGLFGTLCAIDPEPQFAITENDLPLLRVTGRMLASILVAELKLSAIERNKSFSALKELIDPATKVLNANGWEQLVEAEENRCVKYGHPAQIFAIEMADNFDVSNITAAVERLKIFLPEDGAIARLAANEFLMIAPESSTSDGQQRLEAIRKHFRDAGIPMAIGVASRDPRLGMGPAIAAARQMQQAEIEARV</sequence>
<evidence type="ECO:0000259" key="1">
    <source>
        <dbReference type="PROSITE" id="PS50887"/>
    </source>
</evidence>
<dbReference type="OrthoDB" id="5571399at2"/>
<comment type="caution">
    <text evidence="2">The sequence shown here is derived from an EMBL/GenBank/DDBJ whole genome shotgun (WGS) entry which is preliminary data.</text>
</comment>
<name>A0A5C6EED9_9BACT</name>
<dbReference type="Gene3D" id="3.30.70.270">
    <property type="match status" value="1"/>
</dbReference>
<dbReference type="InterPro" id="IPR043128">
    <property type="entry name" value="Rev_trsase/Diguanyl_cyclase"/>
</dbReference>
<dbReference type="SMART" id="SM00065">
    <property type="entry name" value="GAF"/>
    <property type="match status" value="1"/>
</dbReference>